<keyword evidence="3" id="KW-1185">Reference proteome</keyword>
<gene>
    <name evidence="2" type="ORF">C8Q71DRAFT_279122</name>
</gene>
<comment type="caution">
    <text evidence="2">The sequence shown here is derived from an EMBL/GenBank/DDBJ whole genome shotgun (WGS) entry which is preliminary data.</text>
</comment>
<dbReference type="PIRSF" id="PIRSF002703">
    <property type="entry name" value="Thaumatin"/>
    <property type="match status" value="1"/>
</dbReference>
<dbReference type="Pfam" id="PF00314">
    <property type="entry name" value="Thaumatin"/>
    <property type="match status" value="1"/>
</dbReference>
<dbReference type="EMBL" id="JADCUA010000023">
    <property type="protein sequence ID" value="KAH9832041.1"/>
    <property type="molecule type" value="Genomic_DNA"/>
</dbReference>
<reference evidence="2 3" key="1">
    <citation type="journal article" date="2021" name="Environ. Microbiol.">
        <title>Gene family expansions and transcriptome signatures uncover fungal adaptations to wood decay.</title>
        <authorList>
            <person name="Hage H."/>
            <person name="Miyauchi S."/>
            <person name="Viragh M."/>
            <person name="Drula E."/>
            <person name="Min B."/>
            <person name="Chaduli D."/>
            <person name="Navarro D."/>
            <person name="Favel A."/>
            <person name="Norest M."/>
            <person name="Lesage-Meessen L."/>
            <person name="Balint B."/>
            <person name="Merenyi Z."/>
            <person name="de Eugenio L."/>
            <person name="Morin E."/>
            <person name="Martinez A.T."/>
            <person name="Baldrian P."/>
            <person name="Stursova M."/>
            <person name="Martinez M.J."/>
            <person name="Novotny C."/>
            <person name="Magnuson J.K."/>
            <person name="Spatafora J.W."/>
            <person name="Maurice S."/>
            <person name="Pangilinan J."/>
            <person name="Andreopoulos W."/>
            <person name="LaButti K."/>
            <person name="Hundley H."/>
            <person name="Na H."/>
            <person name="Kuo A."/>
            <person name="Barry K."/>
            <person name="Lipzen A."/>
            <person name="Henrissat B."/>
            <person name="Riley R."/>
            <person name="Ahrendt S."/>
            <person name="Nagy L.G."/>
            <person name="Grigoriev I.V."/>
            <person name="Martin F."/>
            <person name="Rosso M.N."/>
        </authorList>
    </citation>
    <scope>NUCLEOTIDE SEQUENCE [LARGE SCALE GENOMIC DNA]</scope>
    <source>
        <strain evidence="2 3">CIRM-BRFM 1785</strain>
    </source>
</reference>
<sequence length="172" mass="17032">MFARTFAVFVAFAAAVSATTVTLTNNCGYEVDPGFYPAATASDGSSTGGFAVAAGSSSSVSLDSAWSAGGRIWGRTGCDASGTCQTGSCTGGENCTAPAGSGVTLAQFTINAWNNLDFFNPSTTDGFNVAVTITPGTGCTTGPQACTASDEGDGCGMTSSCPTGTDYTISFC</sequence>
<feature type="signal peptide" evidence="1">
    <location>
        <begin position="1"/>
        <end position="18"/>
    </location>
</feature>
<protein>
    <submittedName>
        <fullName evidence="2">Osmotin thaumatin-like protein</fullName>
    </submittedName>
</protein>
<dbReference type="InterPro" id="IPR001938">
    <property type="entry name" value="Thaumatin"/>
</dbReference>
<dbReference type="Gene3D" id="2.60.110.10">
    <property type="entry name" value="Thaumatin"/>
    <property type="match status" value="1"/>
</dbReference>
<proteinExistence type="predicted"/>
<evidence type="ECO:0000256" key="1">
    <source>
        <dbReference type="SAM" id="SignalP"/>
    </source>
</evidence>
<dbReference type="PANTHER" id="PTHR31013">
    <property type="entry name" value="THAUMATIN FAMILY PROTEIN-RELATED"/>
    <property type="match status" value="1"/>
</dbReference>
<keyword evidence="1" id="KW-0732">Signal</keyword>
<dbReference type="SUPFAM" id="SSF49870">
    <property type="entry name" value="Osmotin, thaumatin-like protein"/>
    <property type="match status" value="1"/>
</dbReference>
<accession>A0ABQ8K6B8</accession>
<feature type="chain" id="PRO_5047323314" evidence="1">
    <location>
        <begin position="19"/>
        <end position="172"/>
    </location>
</feature>
<dbReference type="RefSeq" id="XP_047775087.1">
    <property type="nucleotide sequence ID" value="XM_047917474.1"/>
</dbReference>
<evidence type="ECO:0000313" key="3">
    <source>
        <dbReference type="Proteomes" id="UP000814176"/>
    </source>
</evidence>
<dbReference type="SMART" id="SM00205">
    <property type="entry name" value="THN"/>
    <property type="match status" value="1"/>
</dbReference>
<dbReference type="PRINTS" id="PR00347">
    <property type="entry name" value="THAUMATIN"/>
</dbReference>
<dbReference type="Proteomes" id="UP000814176">
    <property type="component" value="Unassembled WGS sequence"/>
</dbReference>
<evidence type="ECO:0000313" key="2">
    <source>
        <dbReference type="EMBL" id="KAH9832041.1"/>
    </source>
</evidence>
<dbReference type="PANTHER" id="PTHR31013:SF2">
    <property type="entry name" value="THAUMATIN-LIKE PROTEIN"/>
    <property type="match status" value="1"/>
</dbReference>
<name>A0ABQ8K6B8_9APHY</name>
<organism evidence="2 3">
    <name type="scientific">Rhodofomes roseus</name>
    <dbReference type="NCBI Taxonomy" id="34475"/>
    <lineage>
        <taxon>Eukaryota</taxon>
        <taxon>Fungi</taxon>
        <taxon>Dikarya</taxon>
        <taxon>Basidiomycota</taxon>
        <taxon>Agaricomycotina</taxon>
        <taxon>Agaricomycetes</taxon>
        <taxon>Polyporales</taxon>
        <taxon>Rhodofomes</taxon>
    </lineage>
</organism>
<dbReference type="PROSITE" id="PS51367">
    <property type="entry name" value="THAUMATIN_2"/>
    <property type="match status" value="1"/>
</dbReference>
<dbReference type="GeneID" id="71998206"/>
<dbReference type="InterPro" id="IPR037176">
    <property type="entry name" value="Osmotin/thaumatin-like_sf"/>
</dbReference>